<keyword evidence="3" id="KW-1185">Reference proteome</keyword>
<reference evidence="2 3" key="1">
    <citation type="journal article" date="2017" name="Genome Biol.">
        <title>New reference genome sequences of hot pepper reveal the massive evolution of plant disease-resistance genes by retroduplication.</title>
        <authorList>
            <person name="Kim S."/>
            <person name="Park J."/>
            <person name="Yeom S.I."/>
            <person name="Kim Y.M."/>
            <person name="Seo E."/>
            <person name="Kim K.T."/>
            <person name="Kim M.S."/>
            <person name="Lee J.M."/>
            <person name="Cheong K."/>
            <person name="Shin H.S."/>
            <person name="Kim S.B."/>
            <person name="Han K."/>
            <person name="Lee J."/>
            <person name="Park M."/>
            <person name="Lee H.A."/>
            <person name="Lee H.Y."/>
            <person name="Lee Y."/>
            <person name="Oh S."/>
            <person name="Lee J.H."/>
            <person name="Choi E."/>
            <person name="Choi E."/>
            <person name="Lee S.E."/>
            <person name="Jeon J."/>
            <person name="Kim H."/>
            <person name="Choi G."/>
            <person name="Song H."/>
            <person name="Lee J."/>
            <person name="Lee S.C."/>
            <person name="Kwon J.K."/>
            <person name="Lee H.Y."/>
            <person name="Koo N."/>
            <person name="Hong Y."/>
            <person name="Kim R.W."/>
            <person name="Kang W.H."/>
            <person name="Huh J.H."/>
            <person name="Kang B.C."/>
            <person name="Yang T.J."/>
            <person name="Lee Y.H."/>
            <person name="Bennetzen J.L."/>
            <person name="Choi D."/>
        </authorList>
    </citation>
    <scope>NUCLEOTIDE SEQUENCE [LARGE SCALE GENOMIC DNA]</scope>
    <source>
        <strain evidence="3">cv. PBC81</strain>
    </source>
</reference>
<dbReference type="InterPro" id="IPR044861">
    <property type="entry name" value="IPNS-like_FE2OG_OXY"/>
</dbReference>
<dbReference type="EMBL" id="MLFT02000006">
    <property type="protein sequence ID" value="PHT46109.1"/>
    <property type="molecule type" value="Genomic_DNA"/>
</dbReference>
<keyword evidence="2" id="KW-0762">Sugar transport</keyword>
<dbReference type="InterPro" id="IPR027443">
    <property type="entry name" value="IPNS-like_sf"/>
</dbReference>
<evidence type="ECO:0000313" key="2">
    <source>
        <dbReference type="EMBL" id="PHT46109.1"/>
    </source>
</evidence>
<dbReference type="OrthoDB" id="288590at2759"/>
<name>A0A2G2WLQ7_CAPBA</name>
<accession>A0A2G2WLQ7</accession>
<dbReference type="AlphaFoldDB" id="A0A2G2WLQ7"/>
<proteinExistence type="predicted"/>
<gene>
    <name evidence="2" type="ORF">CQW23_15267</name>
</gene>
<evidence type="ECO:0000313" key="3">
    <source>
        <dbReference type="Proteomes" id="UP000224567"/>
    </source>
</evidence>
<feature type="domain" description="Isopenicillin N synthase-like Fe(2+) 2OG dioxygenase" evidence="1">
    <location>
        <begin position="91"/>
        <end position="153"/>
    </location>
</feature>
<organism evidence="2 3">
    <name type="scientific">Capsicum baccatum</name>
    <name type="common">Peruvian pepper</name>
    <dbReference type="NCBI Taxonomy" id="33114"/>
    <lineage>
        <taxon>Eukaryota</taxon>
        <taxon>Viridiplantae</taxon>
        <taxon>Streptophyta</taxon>
        <taxon>Embryophyta</taxon>
        <taxon>Tracheophyta</taxon>
        <taxon>Spermatophyta</taxon>
        <taxon>Magnoliopsida</taxon>
        <taxon>eudicotyledons</taxon>
        <taxon>Gunneridae</taxon>
        <taxon>Pentapetalae</taxon>
        <taxon>asterids</taxon>
        <taxon>lamiids</taxon>
        <taxon>Solanales</taxon>
        <taxon>Solanaceae</taxon>
        <taxon>Solanoideae</taxon>
        <taxon>Capsiceae</taxon>
        <taxon>Capsicum</taxon>
    </lineage>
</organism>
<evidence type="ECO:0000259" key="1">
    <source>
        <dbReference type="Pfam" id="PF03171"/>
    </source>
</evidence>
<dbReference type="Proteomes" id="UP000224567">
    <property type="component" value="Unassembled WGS sequence"/>
</dbReference>
<dbReference type="Pfam" id="PF03171">
    <property type="entry name" value="2OG-FeII_Oxy"/>
    <property type="match status" value="1"/>
</dbReference>
<dbReference type="SUPFAM" id="SSF51197">
    <property type="entry name" value="Clavaminate synthase-like"/>
    <property type="match status" value="1"/>
</dbReference>
<comment type="caution">
    <text evidence="2">The sequence shown here is derived from an EMBL/GenBank/DDBJ whole genome shotgun (WGS) entry which is preliminary data.</text>
</comment>
<sequence>MRGGHLADAYSIYKRASTKDQCTDYEDRQENIGSPENGVWKEIGNPSWKRPLPHILVAIISSFLFGYHLGVVNDTLESMSLDLDFSRSSLAEGLEFQIRDGQWITLELPPSSFVVLAGEACRGWSNDRVLAPIHKVVLDINGSETRSTIGLFTFIKDDKIIEVAEELVDEEHQLKFKPFVHSDLIKFFATERGLRSQNLLKDYCGV</sequence>
<keyword evidence="2" id="KW-0813">Transport</keyword>
<reference evidence="3" key="2">
    <citation type="journal article" date="2017" name="J. Anim. Genet.">
        <title>Multiple reference genome sequences of hot pepper reveal the massive evolution of plant disease resistance genes by retroduplication.</title>
        <authorList>
            <person name="Kim S."/>
            <person name="Park J."/>
            <person name="Yeom S.-I."/>
            <person name="Kim Y.-M."/>
            <person name="Seo E."/>
            <person name="Kim K.-T."/>
            <person name="Kim M.-S."/>
            <person name="Lee J.M."/>
            <person name="Cheong K."/>
            <person name="Shin H.-S."/>
            <person name="Kim S.-B."/>
            <person name="Han K."/>
            <person name="Lee J."/>
            <person name="Park M."/>
            <person name="Lee H.-A."/>
            <person name="Lee H.-Y."/>
            <person name="Lee Y."/>
            <person name="Oh S."/>
            <person name="Lee J.H."/>
            <person name="Choi E."/>
            <person name="Choi E."/>
            <person name="Lee S.E."/>
            <person name="Jeon J."/>
            <person name="Kim H."/>
            <person name="Choi G."/>
            <person name="Song H."/>
            <person name="Lee J."/>
            <person name="Lee S.-C."/>
            <person name="Kwon J.-K."/>
            <person name="Lee H.-Y."/>
            <person name="Koo N."/>
            <person name="Hong Y."/>
            <person name="Kim R.W."/>
            <person name="Kang W.-H."/>
            <person name="Huh J.H."/>
            <person name="Kang B.-C."/>
            <person name="Yang T.-J."/>
            <person name="Lee Y.-H."/>
            <person name="Bennetzen J.L."/>
            <person name="Choi D."/>
        </authorList>
    </citation>
    <scope>NUCLEOTIDE SEQUENCE [LARGE SCALE GENOMIC DNA]</scope>
    <source>
        <strain evidence="3">cv. PBC81</strain>
    </source>
</reference>
<dbReference type="Gene3D" id="2.60.120.330">
    <property type="entry name" value="B-lactam Antibiotic, Isopenicillin N Synthase, Chain"/>
    <property type="match status" value="1"/>
</dbReference>
<protein>
    <submittedName>
        <fullName evidence="2">Plastidic glucose transporter 3</fullName>
    </submittedName>
</protein>